<keyword evidence="3 8" id="KW-1133">Transmembrane helix</keyword>
<evidence type="ECO:0000256" key="2">
    <source>
        <dbReference type="ARBA" id="ARBA00022692"/>
    </source>
</evidence>
<comment type="subcellular location">
    <subcellularLocation>
        <location evidence="1">Membrane</location>
        <topology evidence="1">Multi-pass membrane protein</topology>
    </subcellularLocation>
</comment>
<dbReference type="PANTHER" id="PTHR24243">
    <property type="entry name" value="G-PROTEIN COUPLED RECEPTOR"/>
    <property type="match status" value="1"/>
</dbReference>
<dbReference type="PRINTS" id="PR00237">
    <property type="entry name" value="GPCRRHODOPSN"/>
</dbReference>
<keyword evidence="5 8" id="KW-0472">Membrane</keyword>
<dbReference type="PROSITE" id="PS50262">
    <property type="entry name" value="G_PROTEIN_RECEP_F1_2"/>
    <property type="match status" value="1"/>
</dbReference>
<dbReference type="PANTHER" id="PTHR24243:SF233">
    <property type="entry name" value="THYROTROPIN-RELEASING HORMONE RECEPTOR"/>
    <property type="match status" value="1"/>
</dbReference>
<dbReference type="Proteomes" id="UP001283361">
    <property type="component" value="Unassembled WGS sequence"/>
</dbReference>
<reference evidence="10" key="1">
    <citation type="journal article" date="2023" name="G3 (Bethesda)">
        <title>A reference genome for the long-term kleptoplast-retaining sea slug Elysia crispata morphotype clarki.</title>
        <authorList>
            <person name="Eastman K.E."/>
            <person name="Pendleton A.L."/>
            <person name="Shaikh M.A."/>
            <person name="Suttiyut T."/>
            <person name="Ogas R."/>
            <person name="Tomko P."/>
            <person name="Gavelis G."/>
            <person name="Widhalm J.R."/>
            <person name="Wisecaver J.H."/>
        </authorList>
    </citation>
    <scope>NUCLEOTIDE SEQUENCE</scope>
    <source>
        <strain evidence="10">ECLA1</strain>
    </source>
</reference>
<evidence type="ECO:0000313" key="11">
    <source>
        <dbReference type="Proteomes" id="UP001283361"/>
    </source>
</evidence>
<gene>
    <name evidence="10" type="ORF">RRG08_037140</name>
</gene>
<protein>
    <recommendedName>
        <fullName evidence="9">G-protein coupled receptors family 1 profile domain-containing protein</fullName>
    </recommendedName>
</protein>
<keyword evidence="2 8" id="KW-0812">Transmembrane</keyword>
<evidence type="ECO:0000256" key="4">
    <source>
        <dbReference type="ARBA" id="ARBA00023040"/>
    </source>
</evidence>
<keyword evidence="6" id="KW-0675">Receptor</keyword>
<evidence type="ECO:0000256" key="8">
    <source>
        <dbReference type="SAM" id="Phobius"/>
    </source>
</evidence>
<dbReference type="Pfam" id="PF00001">
    <property type="entry name" value="7tm_1"/>
    <property type="match status" value="1"/>
</dbReference>
<evidence type="ECO:0000259" key="9">
    <source>
        <dbReference type="PROSITE" id="PS50262"/>
    </source>
</evidence>
<keyword evidence="4" id="KW-0297">G-protein coupled receptor</keyword>
<evidence type="ECO:0000256" key="7">
    <source>
        <dbReference type="ARBA" id="ARBA00023224"/>
    </source>
</evidence>
<proteinExistence type="predicted"/>
<comment type="caution">
    <text evidence="10">The sequence shown here is derived from an EMBL/GenBank/DDBJ whole genome shotgun (WGS) entry which is preliminary data.</text>
</comment>
<dbReference type="AlphaFoldDB" id="A0AAE1A7P2"/>
<dbReference type="GO" id="GO:0004930">
    <property type="term" value="F:G protein-coupled receptor activity"/>
    <property type="evidence" value="ECO:0007669"/>
    <property type="project" value="UniProtKB-KW"/>
</dbReference>
<feature type="transmembrane region" description="Helical" evidence="8">
    <location>
        <begin position="113"/>
        <end position="139"/>
    </location>
</feature>
<dbReference type="SUPFAM" id="SSF81321">
    <property type="entry name" value="Family A G protein-coupled receptor-like"/>
    <property type="match status" value="1"/>
</dbReference>
<dbReference type="GO" id="GO:0005886">
    <property type="term" value="C:plasma membrane"/>
    <property type="evidence" value="ECO:0007669"/>
    <property type="project" value="TreeGrafter"/>
</dbReference>
<dbReference type="InterPro" id="IPR000276">
    <property type="entry name" value="GPCR_Rhodpsn"/>
</dbReference>
<feature type="transmembrane region" description="Helical" evidence="8">
    <location>
        <begin position="250"/>
        <end position="272"/>
    </location>
</feature>
<feature type="domain" description="G-protein coupled receptors family 1 profile" evidence="9">
    <location>
        <begin position="69"/>
        <end position="269"/>
    </location>
</feature>
<dbReference type="Gene3D" id="1.20.1070.10">
    <property type="entry name" value="Rhodopsin 7-helix transmembrane proteins"/>
    <property type="match status" value="1"/>
</dbReference>
<feature type="transmembrane region" description="Helical" evidence="8">
    <location>
        <begin position="69"/>
        <end position="93"/>
    </location>
</feature>
<dbReference type="InterPro" id="IPR017452">
    <property type="entry name" value="GPCR_Rhodpsn_7TM"/>
</dbReference>
<evidence type="ECO:0000256" key="1">
    <source>
        <dbReference type="ARBA" id="ARBA00004141"/>
    </source>
</evidence>
<evidence type="ECO:0000313" key="10">
    <source>
        <dbReference type="EMBL" id="KAK3781737.1"/>
    </source>
</evidence>
<keyword evidence="7" id="KW-0807">Transducer</keyword>
<dbReference type="EMBL" id="JAWDGP010002602">
    <property type="protein sequence ID" value="KAK3781737.1"/>
    <property type="molecule type" value="Genomic_DNA"/>
</dbReference>
<evidence type="ECO:0000256" key="5">
    <source>
        <dbReference type="ARBA" id="ARBA00023136"/>
    </source>
</evidence>
<accession>A0AAE1A7P2</accession>
<evidence type="ECO:0000256" key="3">
    <source>
        <dbReference type="ARBA" id="ARBA00022989"/>
    </source>
</evidence>
<feature type="transmembrane region" description="Helical" evidence="8">
    <location>
        <begin position="209"/>
        <end position="230"/>
    </location>
</feature>
<name>A0AAE1A7P2_9GAST</name>
<sequence length="300" mass="33222">MRLDQNAGSVWLPLPLMSPQSGVTTSAVENTPWLGAVTTSAVENTPWLGAVTTSAVKDIFSALFPPRPVLYLTVVWVTAGVVALPFVFLTNLIDTQYQDGSDVQVCRTNLAGLSAQLFVTLTFILMFLFPLVLLCFLYFSVISRLRRLAVSQDTAKGGTNGYRGEDMRTSASAAVNAATLLTPSRPREQRSNGLVNPATARSRHQVARMLLVIVALFAVCFTPFKVFTLWLAFEDSSRVESLGFENYLNLLSLCRIVMYINSAGNPIIYAWMSPRFRRAFLLALPRCRRSTHREQDPGVF</sequence>
<keyword evidence="11" id="KW-1185">Reference proteome</keyword>
<evidence type="ECO:0000256" key="6">
    <source>
        <dbReference type="ARBA" id="ARBA00023170"/>
    </source>
</evidence>
<organism evidence="10 11">
    <name type="scientific">Elysia crispata</name>
    <name type="common">lettuce slug</name>
    <dbReference type="NCBI Taxonomy" id="231223"/>
    <lineage>
        <taxon>Eukaryota</taxon>
        <taxon>Metazoa</taxon>
        <taxon>Spiralia</taxon>
        <taxon>Lophotrochozoa</taxon>
        <taxon>Mollusca</taxon>
        <taxon>Gastropoda</taxon>
        <taxon>Heterobranchia</taxon>
        <taxon>Euthyneura</taxon>
        <taxon>Panpulmonata</taxon>
        <taxon>Sacoglossa</taxon>
        <taxon>Placobranchoidea</taxon>
        <taxon>Plakobranchidae</taxon>
        <taxon>Elysia</taxon>
    </lineage>
</organism>